<evidence type="ECO:0000313" key="4">
    <source>
        <dbReference type="Proteomes" id="UP001629536"/>
    </source>
</evidence>
<dbReference type="Proteomes" id="UP001629536">
    <property type="component" value="Unassembled WGS sequence"/>
</dbReference>
<sequence>MINWNKIIQEKKYKSNNRKPKYSMKKLSIGFVSCLLGFSILFGPISTEKSILNSSVVLASNQLGLGYTGPAVESEVKQDFYYAFVGKDYRGNIEDGISTRVKAMNIYGQPYVEFEHTFNTNFVNRNYHQFFFSVPQSLGTPENWVIKQYNKQHDLIQEMNDFPNQSSDTPETAGNISGNKIGTGRFIIKDKDQGNGVTGLINDANLFEKAIDKKLVSREVIEPVLESSQQNYYVIRSNRSTNANSYWKVSYRAKIIDESSSIGYIAGSSILSAGIGDYKELLIGIQGEVTVKTLRNEQEKLKPLEIDDIQNIEINENQNGTANVIANKSILLEDSNIKITNDNQLNGLSATVSDTEISTKKQIIFTPSIDDWKNDEIQREFNIEVDINSAVRGDDLVAKKNFKVIVKRNHTPDVIASGPGIEKPRGYHTVTLLTGQNTELVNPGATTVFYVKNGQALKDENLPKLRAKEGYKDARWPEEAKESVENDKTISAVADKDNLSDNHEVTANEVSSKFGEELEEQKVKDAIQIVGTETKDQVQISVDKNGFNPRLEGKQTVKATVTFSDKTIKEVEVTVNVGKQPLNEKYAPTAEAIEKAYGEDLTEEDVKQAIKFTPEYDGDYKVEFDGFNKNQEGPQEIQVTVKYPDGTEDQVTVTVNVG</sequence>
<accession>A0ABW9F783</accession>
<evidence type="ECO:0000313" key="3">
    <source>
        <dbReference type="EMBL" id="MFM1525013.1"/>
    </source>
</evidence>
<protein>
    <submittedName>
        <fullName evidence="3">Rib/alpha-like domain-containing protein</fullName>
    </submittedName>
</protein>
<feature type="domain" description="Rib" evidence="2">
    <location>
        <begin position="501"/>
        <end position="578"/>
    </location>
</feature>
<comment type="caution">
    <text evidence="3">The sequence shown here is derived from an EMBL/GenBank/DDBJ whole genome shotgun (WGS) entry which is preliminary data.</text>
</comment>
<dbReference type="EMBL" id="JBFNFH010000009">
    <property type="protein sequence ID" value="MFM1525013.1"/>
    <property type="molecule type" value="Genomic_DNA"/>
</dbReference>
<proteinExistence type="predicted"/>
<feature type="non-terminal residue" evidence="3">
    <location>
        <position position="658"/>
    </location>
</feature>
<name>A0ABW9F783_9FIRM</name>
<dbReference type="NCBIfam" id="TIGR01168">
    <property type="entry name" value="YSIRK_signal"/>
    <property type="match status" value="1"/>
</dbReference>
<dbReference type="RefSeq" id="WP_408126620.1">
    <property type="nucleotide sequence ID" value="NZ_JBFNFH010000009.1"/>
</dbReference>
<gene>
    <name evidence="3" type="ORF">ABGF40_04930</name>
</gene>
<dbReference type="InterPro" id="IPR005877">
    <property type="entry name" value="YSIRK_signal_dom"/>
</dbReference>
<evidence type="ECO:0000256" key="1">
    <source>
        <dbReference type="ARBA" id="ARBA00022729"/>
    </source>
</evidence>
<organism evidence="3 4">
    <name type="scientific">Helcococcus bovis</name>
    <dbReference type="NCBI Taxonomy" id="3153252"/>
    <lineage>
        <taxon>Bacteria</taxon>
        <taxon>Bacillati</taxon>
        <taxon>Bacillota</taxon>
        <taxon>Tissierellia</taxon>
        <taxon>Tissierellales</taxon>
        <taxon>Peptoniphilaceae</taxon>
        <taxon>Helcococcus</taxon>
    </lineage>
</organism>
<keyword evidence="1" id="KW-0732">Signal</keyword>
<evidence type="ECO:0000259" key="2">
    <source>
        <dbReference type="Pfam" id="PF08428"/>
    </source>
</evidence>
<keyword evidence="4" id="KW-1185">Reference proteome</keyword>
<dbReference type="InterPro" id="IPR059115">
    <property type="entry name" value="Rib"/>
</dbReference>
<reference evidence="3 4" key="1">
    <citation type="journal article" date="2024" name="Front. Microbiol.">
        <title>Pangenomic and biochemical analyses of Helcococcus ovis reveal widespread tetracycline resistance and a novel bacterial species, Helcococcus bovis.</title>
        <authorList>
            <person name="Cunha F."/>
            <person name="Zhai Y."/>
            <person name="Casaro S."/>
            <person name="Jones K.L."/>
            <person name="Hernandez M."/>
            <person name="Bisinotto R.S."/>
            <person name="Kariyawasam S."/>
            <person name="Brown M.B."/>
            <person name="Phillips A."/>
            <person name="Jeong K.C."/>
            <person name="Galvao K.N."/>
        </authorList>
    </citation>
    <scope>NUCLEOTIDE SEQUENCE [LARGE SCALE GENOMIC DNA]</scope>
    <source>
        <strain evidence="3 4">KG197</strain>
    </source>
</reference>
<dbReference type="Pfam" id="PF08428">
    <property type="entry name" value="Rib"/>
    <property type="match status" value="2"/>
</dbReference>
<feature type="domain" description="Rib" evidence="2">
    <location>
        <begin position="583"/>
        <end position="657"/>
    </location>
</feature>